<dbReference type="Pfam" id="PF00255">
    <property type="entry name" value="GSHPx"/>
    <property type="match status" value="1"/>
</dbReference>
<dbReference type="AlphaFoldDB" id="A0A8C2J4P3"/>
<evidence type="ECO:0000313" key="6">
    <source>
        <dbReference type="Proteomes" id="UP000694701"/>
    </source>
</evidence>
<dbReference type="EC" id="1.11.1.9" evidence="2"/>
<dbReference type="PROSITE" id="PS51355">
    <property type="entry name" value="GLUTATHIONE_PEROXID_3"/>
    <property type="match status" value="1"/>
</dbReference>
<dbReference type="Ensembl" id="ENSCCRT00020096900.1">
    <property type="protein sequence ID" value="ENSCCRP00020088619.1"/>
    <property type="gene ID" value="ENSCCRG00020040705.1"/>
</dbReference>
<dbReference type="GO" id="GO:0004602">
    <property type="term" value="F:glutathione peroxidase activity"/>
    <property type="evidence" value="ECO:0007669"/>
    <property type="project" value="UniProtKB-EC"/>
</dbReference>
<evidence type="ECO:0000256" key="3">
    <source>
        <dbReference type="ARBA" id="ARBA00022559"/>
    </source>
</evidence>
<accession>A0A8C2J4P3</accession>
<dbReference type="SUPFAM" id="SSF52833">
    <property type="entry name" value="Thioredoxin-like"/>
    <property type="match status" value="1"/>
</dbReference>
<dbReference type="PANTHER" id="PTHR11592:SF32">
    <property type="entry name" value="GLUTATHIONE PEROXIDASE 3"/>
    <property type="match status" value="1"/>
</dbReference>
<organism evidence="5 6">
    <name type="scientific">Cyprinus carpio</name>
    <name type="common">Common carp</name>
    <dbReference type="NCBI Taxonomy" id="7962"/>
    <lineage>
        <taxon>Eukaryota</taxon>
        <taxon>Metazoa</taxon>
        <taxon>Chordata</taxon>
        <taxon>Craniata</taxon>
        <taxon>Vertebrata</taxon>
        <taxon>Euteleostomi</taxon>
        <taxon>Actinopterygii</taxon>
        <taxon>Neopterygii</taxon>
        <taxon>Teleostei</taxon>
        <taxon>Ostariophysi</taxon>
        <taxon>Cypriniformes</taxon>
        <taxon>Cyprinidae</taxon>
        <taxon>Cyprininae</taxon>
        <taxon>Cyprinus</taxon>
    </lineage>
</organism>
<evidence type="ECO:0000256" key="4">
    <source>
        <dbReference type="ARBA" id="ARBA00023002"/>
    </source>
</evidence>
<keyword evidence="3" id="KW-0575">Peroxidase</keyword>
<reference evidence="5" key="1">
    <citation type="submission" date="2025-08" db="UniProtKB">
        <authorList>
            <consortium name="Ensembl"/>
        </authorList>
    </citation>
    <scope>IDENTIFICATION</scope>
</reference>
<proteinExistence type="inferred from homology"/>
<comment type="similarity">
    <text evidence="1">Belongs to the glutathione peroxidase family.</text>
</comment>
<name>A0A8C2J4P3_CYPCA</name>
<evidence type="ECO:0000256" key="2">
    <source>
        <dbReference type="ARBA" id="ARBA00012310"/>
    </source>
</evidence>
<dbReference type="Gene3D" id="3.40.30.10">
    <property type="entry name" value="Glutaredoxin"/>
    <property type="match status" value="1"/>
</dbReference>
<sequence length="148" mass="17053">MNALQEEFRDVGFTILGFPCSLGCKNKPLMKQISLCLHRYVRPGNGFVPNFQLFEKVDVNGVNEHALFTILKVGHCLKSEIAFNTLCKKTILGPNFLETIFNEIKWNFEKFLVGPDGRPVMRWFPRVSVSEVRADILKYFRQLVQKAD</sequence>
<dbReference type="PANTHER" id="PTHR11592">
    <property type="entry name" value="GLUTATHIONE PEROXIDASE"/>
    <property type="match status" value="1"/>
</dbReference>
<dbReference type="PIRSF" id="PIRSF000303">
    <property type="entry name" value="Glutathion_perox"/>
    <property type="match status" value="1"/>
</dbReference>
<evidence type="ECO:0000313" key="5">
    <source>
        <dbReference type="Ensembl" id="ENSCCRP00020088619.1"/>
    </source>
</evidence>
<dbReference type="Proteomes" id="UP000694701">
    <property type="component" value="Unplaced"/>
</dbReference>
<keyword evidence="4" id="KW-0560">Oxidoreductase</keyword>
<protein>
    <recommendedName>
        <fullName evidence="2">glutathione peroxidase</fullName>
        <ecNumber evidence="2">1.11.1.9</ecNumber>
    </recommendedName>
</protein>
<evidence type="ECO:0000256" key="1">
    <source>
        <dbReference type="ARBA" id="ARBA00006926"/>
    </source>
</evidence>
<dbReference type="GO" id="GO:0006979">
    <property type="term" value="P:response to oxidative stress"/>
    <property type="evidence" value="ECO:0007669"/>
    <property type="project" value="InterPro"/>
</dbReference>
<dbReference type="InterPro" id="IPR036249">
    <property type="entry name" value="Thioredoxin-like_sf"/>
</dbReference>
<dbReference type="InterPro" id="IPR000889">
    <property type="entry name" value="Glutathione_peroxidase"/>
</dbReference>